<dbReference type="Pfam" id="PF11937">
    <property type="entry name" value="DUF3455"/>
    <property type="match status" value="1"/>
</dbReference>
<evidence type="ECO:0000256" key="1">
    <source>
        <dbReference type="SAM" id="SignalP"/>
    </source>
</evidence>
<protein>
    <submittedName>
        <fullName evidence="2">Uncharacterized protein</fullName>
    </submittedName>
</protein>
<dbReference type="AlphaFoldDB" id="A0A517L5T7"/>
<evidence type="ECO:0000313" key="3">
    <source>
        <dbReference type="Proteomes" id="UP000316270"/>
    </source>
</evidence>
<sequence length="210" mass="22422">MVQQSLLPLLLAFSSAISAAAIPEPSKHGAHVLNVRLPGSGLPAPAGKLLYIALGVGEQLYTCEGLIAGTDIEPLKTGAKAELRNAGPYLQAHPDLVDNLPGLARLAPKTVQQLPVLGRHYYIDGIPRKPVFDLSAVHAKFQGIKNAVTPSPRKDAVDWVKLVDSGDNKSFGGIKTAYRVETYGGKGPFNCLRSRGPESSPYSALYFFYG</sequence>
<keyword evidence="1" id="KW-0732">Signal</keyword>
<feature type="signal peptide" evidence="1">
    <location>
        <begin position="1"/>
        <end position="21"/>
    </location>
</feature>
<gene>
    <name evidence="2" type="ORF">FKW77_007709</name>
</gene>
<name>A0A517L5T7_9PEZI</name>
<dbReference type="OrthoDB" id="1859733at2759"/>
<dbReference type="Proteomes" id="UP000316270">
    <property type="component" value="Chromosome 5"/>
</dbReference>
<feature type="chain" id="PRO_5021815714" evidence="1">
    <location>
        <begin position="22"/>
        <end position="210"/>
    </location>
</feature>
<organism evidence="2 3">
    <name type="scientific">Venturia effusa</name>
    <dbReference type="NCBI Taxonomy" id="50376"/>
    <lineage>
        <taxon>Eukaryota</taxon>
        <taxon>Fungi</taxon>
        <taxon>Dikarya</taxon>
        <taxon>Ascomycota</taxon>
        <taxon>Pezizomycotina</taxon>
        <taxon>Dothideomycetes</taxon>
        <taxon>Pleosporomycetidae</taxon>
        <taxon>Venturiales</taxon>
        <taxon>Venturiaceae</taxon>
        <taxon>Venturia</taxon>
    </lineage>
</organism>
<reference evidence="2 3" key="1">
    <citation type="submission" date="2019-07" db="EMBL/GenBank/DDBJ databases">
        <title>Finished genome of Venturia effusa.</title>
        <authorList>
            <person name="Young C.A."/>
            <person name="Cox M.P."/>
            <person name="Ganley A.R.D."/>
            <person name="David W.J."/>
        </authorList>
    </citation>
    <scope>NUCLEOTIDE SEQUENCE [LARGE SCALE GENOMIC DNA]</scope>
    <source>
        <strain evidence="3">albino</strain>
    </source>
</reference>
<accession>A0A517L5T7</accession>
<dbReference type="PANTHER" id="PTHR35567:SF1">
    <property type="entry name" value="CONSERVED FUNGAL PROTEIN (AFU_ORTHOLOGUE AFUA_1G14230)"/>
    <property type="match status" value="1"/>
</dbReference>
<proteinExistence type="predicted"/>
<dbReference type="InterPro" id="IPR021851">
    <property type="entry name" value="DUF3455"/>
</dbReference>
<evidence type="ECO:0000313" key="2">
    <source>
        <dbReference type="EMBL" id="QDS70995.1"/>
    </source>
</evidence>
<dbReference type="EMBL" id="CP042189">
    <property type="protein sequence ID" value="QDS70995.1"/>
    <property type="molecule type" value="Genomic_DNA"/>
</dbReference>
<keyword evidence="3" id="KW-1185">Reference proteome</keyword>
<dbReference type="PANTHER" id="PTHR35567">
    <property type="entry name" value="MALATE DEHYDROGENASE (AFU_ORTHOLOGUE AFUA_2G13800)"/>
    <property type="match status" value="1"/>
</dbReference>